<evidence type="ECO:0000256" key="8">
    <source>
        <dbReference type="ARBA" id="ARBA00022628"/>
    </source>
</evidence>
<keyword evidence="8 22" id="KW-0846">Cobalamin</keyword>
<feature type="binding site" evidence="23">
    <location>
        <position position="863"/>
    </location>
    <ligand>
        <name>methylcob(III)alamin</name>
        <dbReference type="ChEBI" id="CHEBI:28115"/>
    </ligand>
</feature>
<evidence type="ECO:0000256" key="15">
    <source>
        <dbReference type="ARBA" id="ARBA00023285"/>
    </source>
</evidence>
<dbReference type="InterPro" id="IPR003726">
    <property type="entry name" value="HCY_dom"/>
</dbReference>
<evidence type="ECO:0000256" key="17">
    <source>
        <dbReference type="ARBA" id="ARBA00031040"/>
    </source>
</evidence>
<dbReference type="Pfam" id="PF02574">
    <property type="entry name" value="S-methyl_trans"/>
    <property type="match status" value="1"/>
</dbReference>
<dbReference type="SUPFAM" id="SSF52242">
    <property type="entry name" value="Cobalamin (vitamin B12)-binding domain"/>
    <property type="match status" value="1"/>
</dbReference>
<dbReference type="SUPFAM" id="SSF56507">
    <property type="entry name" value="Methionine synthase activation domain-like"/>
    <property type="match status" value="1"/>
</dbReference>
<evidence type="ECO:0000256" key="16">
    <source>
        <dbReference type="ARBA" id="ARBA00030163"/>
    </source>
</evidence>
<dbReference type="InterPro" id="IPR006158">
    <property type="entry name" value="Cobalamin-bd"/>
</dbReference>
<dbReference type="FunFam" id="3.40.50.280:FF:000001">
    <property type="entry name" value="Methionine synthase"/>
    <property type="match status" value="1"/>
</dbReference>
<organism evidence="31 32">
    <name type="scientific">Ophiophagus hannah</name>
    <name type="common">King cobra</name>
    <name type="synonym">Naja hannah</name>
    <dbReference type="NCBI Taxonomy" id="8665"/>
    <lineage>
        <taxon>Eukaryota</taxon>
        <taxon>Metazoa</taxon>
        <taxon>Chordata</taxon>
        <taxon>Craniata</taxon>
        <taxon>Vertebrata</taxon>
        <taxon>Euteleostomi</taxon>
        <taxon>Lepidosauria</taxon>
        <taxon>Squamata</taxon>
        <taxon>Bifurcata</taxon>
        <taxon>Unidentata</taxon>
        <taxon>Episquamata</taxon>
        <taxon>Toxicofera</taxon>
        <taxon>Serpentes</taxon>
        <taxon>Colubroidea</taxon>
        <taxon>Elapidae</taxon>
        <taxon>Elapinae</taxon>
        <taxon>Ophiophagus</taxon>
    </lineage>
</organism>
<feature type="domain" description="Pterin-binding" evidence="27">
    <location>
        <begin position="348"/>
        <end position="609"/>
    </location>
</feature>
<dbReference type="Gene3D" id="1.10.288.10">
    <property type="entry name" value="Cobalamin-dependent Methionine Synthase, domain 2"/>
    <property type="match status" value="1"/>
</dbReference>
<dbReference type="Gene3D" id="3.10.196.10">
    <property type="entry name" value="Vitamin B12-dependent methionine synthase, activation domain"/>
    <property type="match status" value="1"/>
</dbReference>
<dbReference type="InterPro" id="IPR036724">
    <property type="entry name" value="Cobalamin-bd_sf"/>
</dbReference>
<dbReference type="GO" id="GO:0031419">
    <property type="term" value="F:cobalamin binding"/>
    <property type="evidence" value="ECO:0007669"/>
    <property type="project" value="UniProtKB-KW"/>
</dbReference>
<comment type="cofactor">
    <cofactor evidence="1 24">
        <name>Zn(2+)</name>
        <dbReference type="ChEBI" id="CHEBI:29105"/>
    </cofactor>
</comment>
<feature type="binding site" evidence="23">
    <location>
        <position position="686"/>
    </location>
    <ligand>
        <name>methylcob(III)alamin</name>
        <dbReference type="ChEBI" id="CHEBI:28115"/>
    </ligand>
</feature>
<evidence type="ECO:0000256" key="24">
    <source>
        <dbReference type="PROSITE-ProRule" id="PRU00333"/>
    </source>
</evidence>
<evidence type="ECO:0000259" key="26">
    <source>
        <dbReference type="PROSITE" id="PS50970"/>
    </source>
</evidence>
<evidence type="ECO:0000256" key="19">
    <source>
        <dbReference type="ARBA" id="ARBA00059908"/>
    </source>
</evidence>
<feature type="binding site" evidence="23">
    <location>
        <begin position="759"/>
        <end position="763"/>
    </location>
    <ligand>
        <name>methylcob(III)alamin</name>
        <dbReference type="ChEBI" id="CHEBI:28115"/>
    </ligand>
</feature>
<feature type="binding site" evidence="23">
    <location>
        <position position="1087"/>
    </location>
    <ligand>
        <name>S-adenosyl-L-methionine</name>
        <dbReference type="ChEBI" id="CHEBI:59789"/>
    </ligand>
</feature>
<keyword evidence="13 22" id="KW-0862">Zinc</keyword>
<dbReference type="FunFam" id="3.20.20.20:FF:000002">
    <property type="entry name" value="Methionine synthase"/>
    <property type="match status" value="1"/>
</dbReference>
<dbReference type="PROSITE" id="PS50974">
    <property type="entry name" value="ADOMET_ACTIVATION"/>
    <property type="match status" value="1"/>
</dbReference>
<dbReference type="GO" id="GO:0005829">
    <property type="term" value="C:cytosol"/>
    <property type="evidence" value="ECO:0007669"/>
    <property type="project" value="TreeGrafter"/>
</dbReference>
<evidence type="ECO:0000256" key="9">
    <source>
        <dbReference type="ARBA" id="ARBA00022679"/>
    </source>
</evidence>
<dbReference type="FunFam" id="1.10.1240.10:FF:000001">
    <property type="entry name" value="Methionine synthase"/>
    <property type="match status" value="1"/>
</dbReference>
<feature type="domain" description="AdoMet activation" evidence="28">
    <location>
        <begin position="839"/>
        <end position="1180"/>
    </location>
</feature>
<dbReference type="OrthoDB" id="261426at2759"/>
<feature type="binding site" evidence="23">
    <location>
        <begin position="1142"/>
        <end position="1143"/>
    </location>
    <ligand>
        <name>S-adenosyl-L-methionine</name>
        <dbReference type="ChEBI" id="CHEBI:59789"/>
    </ligand>
</feature>
<evidence type="ECO:0000256" key="21">
    <source>
        <dbReference type="ARBA" id="ARBA00081683"/>
    </source>
</evidence>
<comment type="subunit">
    <text evidence="20">Monomer. Dimer. Forms a multiprotein complex with MMACHC, MMADHC and MTRR.</text>
</comment>
<evidence type="ECO:0000256" key="23">
    <source>
        <dbReference type="PIRSR" id="PIRSR000381-2"/>
    </source>
</evidence>
<feature type="non-terminal residue" evidence="31">
    <location>
        <position position="1"/>
    </location>
</feature>
<evidence type="ECO:0000313" key="32">
    <source>
        <dbReference type="Proteomes" id="UP000018936"/>
    </source>
</evidence>
<feature type="binding site" evidence="23">
    <location>
        <position position="889"/>
    </location>
    <ligand>
        <name>S-adenosyl-L-methionine</name>
        <dbReference type="ChEBI" id="CHEBI:59789"/>
    </ligand>
</feature>
<dbReference type="Pfam" id="PF02310">
    <property type="entry name" value="B12-binding"/>
    <property type="match status" value="1"/>
</dbReference>
<feature type="binding site" evidence="22 24">
    <location>
        <position position="237"/>
    </location>
    <ligand>
        <name>Zn(2+)</name>
        <dbReference type="ChEBI" id="CHEBI:29105"/>
    </ligand>
</feature>
<accession>V8P4C3</accession>
<dbReference type="PROSITE" id="PS51337">
    <property type="entry name" value="B12_BINDING_NTER"/>
    <property type="match status" value="1"/>
</dbReference>
<evidence type="ECO:0000259" key="27">
    <source>
        <dbReference type="PROSITE" id="PS50972"/>
    </source>
</evidence>
<proteinExistence type="inferred from homology"/>
<evidence type="ECO:0000256" key="13">
    <source>
        <dbReference type="ARBA" id="ARBA00022833"/>
    </source>
</evidence>
<evidence type="ECO:0000256" key="25">
    <source>
        <dbReference type="PROSITE-ProRule" id="PRU00346"/>
    </source>
</evidence>
<dbReference type="EC" id="2.1.1.13" evidence="5"/>
<dbReference type="Pfam" id="PF02607">
    <property type="entry name" value="B12-binding_2"/>
    <property type="match status" value="1"/>
</dbReference>
<comment type="cofactor">
    <cofactor evidence="2 22">
        <name>methylcob(III)alamin</name>
        <dbReference type="ChEBI" id="CHEBI:28115"/>
    </cofactor>
</comment>
<evidence type="ECO:0000259" key="28">
    <source>
        <dbReference type="PROSITE" id="PS50974"/>
    </source>
</evidence>
<evidence type="ECO:0000256" key="11">
    <source>
        <dbReference type="ARBA" id="ARBA00022723"/>
    </source>
</evidence>
<name>V8P4C3_OPHHA</name>
<dbReference type="EMBL" id="AZIM01000769">
    <property type="protein sequence ID" value="ETE69409.1"/>
    <property type="molecule type" value="Genomic_DNA"/>
</dbReference>
<dbReference type="InterPro" id="IPR033706">
    <property type="entry name" value="Met_synthase_B12-bd"/>
</dbReference>
<feature type="binding site" evidence="23">
    <location>
        <position position="807"/>
    </location>
    <ligand>
        <name>methylcob(III)alamin</name>
        <dbReference type="ChEBI" id="CHEBI:28115"/>
    </ligand>
</feature>
<evidence type="ECO:0000256" key="10">
    <source>
        <dbReference type="ARBA" id="ARBA00022691"/>
    </source>
</evidence>
<dbReference type="Pfam" id="PF02965">
    <property type="entry name" value="Met_synt_B12"/>
    <property type="match status" value="1"/>
</dbReference>
<dbReference type="GO" id="GO:0008705">
    <property type="term" value="F:methionine synthase activity"/>
    <property type="evidence" value="ECO:0007669"/>
    <property type="project" value="UniProtKB-EC"/>
</dbReference>
<keyword evidence="11 22" id="KW-0479">Metal-binding</keyword>
<dbReference type="GO" id="GO:0008270">
    <property type="term" value="F:zinc ion binding"/>
    <property type="evidence" value="ECO:0007669"/>
    <property type="project" value="InterPro"/>
</dbReference>
<evidence type="ECO:0000313" key="31">
    <source>
        <dbReference type="EMBL" id="ETE69409.1"/>
    </source>
</evidence>
<evidence type="ECO:0000259" key="30">
    <source>
        <dbReference type="PROSITE" id="PS51337"/>
    </source>
</evidence>
<evidence type="ECO:0000256" key="5">
    <source>
        <dbReference type="ARBA" id="ARBA00012032"/>
    </source>
</evidence>
<evidence type="ECO:0000256" key="14">
    <source>
        <dbReference type="ARBA" id="ARBA00023167"/>
    </source>
</evidence>
<dbReference type="InterPro" id="IPR050554">
    <property type="entry name" value="Met_Synthase/Corrinoid"/>
</dbReference>
<reference evidence="31 32" key="1">
    <citation type="journal article" date="2013" name="Proc. Natl. Acad. Sci. U.S.A.">
        <title>The king cobra genome reveals dynamic gene evolution and adaptation in the snake venom system.</title>
        <authorList>
            <person name="Vonk F.J."/>
            <person name="Casewell N.R."/>
            <person name="Henkel C.V."/>
            <person name="Heimberg A.M."/>
            <person name="Jansen H.J."/>
            <person name="McCleary R.J."/>
            <person name="Kerkkamp H.M."/>
            <person name="Vos R.A."/>
            <person name="Guerreiro I."/>
            <person name="Calvete J.J."/>
            <person name="Wuster W."/>
            <person name="Woods A.E."/>
            <person name="Logan J.M."/>
            <person name="Harrison R.A."/>
            <person name="Castoe T.A."/>
            <person name="de Koning A.P."/>
            <person name="Pollock D.D."/>
            <person name="Yandell M."/>
            <person name="Calderon D."/>
            <person name="Renjifo C."/>
            <person name="Currier R.B."/>
            <person name="Salgado D."/>
            <person name="Pla D."/>
            <person name="Sanz L."/>
            <person name="Hyder A.S."/>
            <person name="Ribeiro J.M."/>
            <person name="Arntzen J.W."/>
            <person name="van den Thillart G.E."/>
            <person name="Boetzer M."/>
            <person name="Pirovano W."/>
            <person name="Dirks R.P."/>
            <person name="Spaink H.P."/>
            <person name="Duboule D."/>
            <person name="McGlinn E."/>
            <person name="Kini R.M."/>
            <person name="Richardson M.K."/>
        </authorList>
    </citation>
    <scope>NUCLEOTIDE SEQUENCE</scope>
    <source>
        <tissue evidence="31">Blood</tissue>
    </source>
</reference>
<dbReference type="PROSITE" id="PS50972">
    <property type="entry name" value="PTERIN_BINDING"/>
    <property type="match status" value="1"/>
</dbReference>
<comment type="caution">
    <text evidence="31">The sequence shown here is derived from an EMBL/GenBank/DDBJ whole genome shotgun (WGS) entry which is preliminary data.</text>
</comment>
<dbReference type="InterPro" id="IPR036589">
    <property type="entry name" value="HCY_dom_sf"/>
</dbReference>
<dbReference type="InterPro" id="IPR037010">
    <property type="entry name" value="VitB12-dep_Met_synth_activ_sf"/>
</dbReference>
<dbReference type="InterPro" id="IPR011822">
    <property type="entry name" value="MetH"/>
</dbReference>
<dbReference type="PANTHER" id="PTHR45833">
    <property type="entry name" value="METHIONINE SYNTHASE"/>
    <property type="match status" value="1"/>
</dbReference>
<feature type="domain" description="Hcy-binding" evidence="26">
    <location>
        <begin position="27"/>
        <end position="315"/>
    </location>
</feature>
<dbReference type="AlphaFoldDB" id="V8P4C3"/>
<keyword evidence="6 25" id="KW-0489">Methyltransferase</keyword>
<evidence type="ECO:0000256" key="20">
    <source>
        <dbReference type="ARBA" id="ARBA00064177"/>
    </source>
</evidence>
<keyword evidence="7" id="KW-0028">Amino-acid biosynthesis</keyword>
<feature type="domain" description="B12-binding" evidence="29">
    <location>
        <begin position="749"/>
        <end position="886"/>
    </location>
</feature>
<feature type="binding site" evidence="23">
    <location>
        <position position="811"/>
    </location>
    <ligand>
        <name>methylcob(III)alamin</name>
        <dbReference type="ChEBI" id="CHEBI:28115"/>
    </ligand>
</feature>
<evidence type="ECO:0000256" key="18">
    <source>
        <dbReference type="ARBA" id="ARBA00052545"/>
    </source>
</evidence>
<dbReference type="SUPFAM" id="SSF47644">
    <property type="entry name" value="Methionine synthase domain"/>
    <property type="match status" value="1"/>
</dbReference>
<keyword evidence="32" id="KW-1185">Reference proteome</keyword>
<dbReference type="CDD" id="cd00740">
    <property type="entry name" value="MeTr"/>
    <property type="match status" value="1"/>
</dbReference>
<dbReference type="PROSITE" id="PS50970">
    <property type="entry name" value="HCY"/>
    <property type="match status" value="1"/>
</dbReference>
<keyword evidence="15" id="KW-0170">Cobalt</keyword>
<dbReference type="SUPFAM" id="SSF82282">
    <property type="entry name" value="Homocysteine S-methyltransferase"/>
    <property type="match status" value="1"/>
</dbReference>
<dbReference type="GO" id="GO:0032259">
    <property type="term" value="P:methylation"/>
    <property type="evidence" value="ECO:0007669"/>
    <property type="project" value="UniProtKB-KW"/>
</dbReference>
<dbReference type="GO" id="GO:0046653">
    <property type="term" value="P:tetrahydrofolate metabolic process"/>
    <property type="evidence" value="ECO:0007669"/>
    <property type="project" value="TreeGrafter"/>
</dbReference>
<comment type="similarity">
    <text evidence="4">Belongs to the vitamin-B12 dependent methionine synthase family.</text>
</comment>
<dbReference type="SMART" id="SM01018">
    <property type="entry name" value="B12-binding_2"/>
    <property type="match status" value="1"/>
</dbReference>
<dbReference type="Gene3D" id="3.40.50.280">
    <property type="entry name" value="Cobalamin-binding domain"/>
    <property type="match status" value="1"/>
</dbReference>
<evidence type="ECO:0000256" key="7">
    <source>
        <dbReference type="ARBA" id="ARBA00022605"/>
    </source>
</evidence>
<keyword evidence="12" id="KW-0677">Repeat</keyword>
<dbReference type="Pfam" id="PF00809">
    <property type="entry name" value="Pterin_bind"/>
    <property type="match status" value="1"/>
</dbReference>
<feature type="binding site" evidence="22 24">
    <location>
        <position position="300"/>
    </location>
    <ligand>
        <name>Zn(2+)</name>
        <dbReference type="ChEBI" id="CHEBI:29105"/>
    </ligand>
</feature>
<evidence type="ECO:0000256" key="2">
    <source>
        <dbReference type="ARBA" id="ARBA00001956"/>
    </source>
</evidence>
<evidence type="ECO:0000256" key="12">
    <source>
        <dbReference type="ARBA" id="ARBA00022737"/>
    </source>
</evidence>
<comment type="pathway">
    <text evidence="3">Amino-acid biosynthesis; L-methionine biosynthesis via de novo pathway; L-methionine from L-homocysteine (MetH route): step 1/1.</text>
</comment>
<evidence type="ECO:0000259" key="29">
    <source>
        <dbReference type="PROSITE" id="PS51332"/>
    </source>
</evidence>
<sequence length="1180" mass="130904">MVLLRHHATDDFYRPVFKINNCPQVIAKMEAEIIEKSIQISKKSLKEEIESILRERIMVLDGGMGTMIQQYSLGEEEFRSQEFKDHLKPLKGNNDLSTKIAQADYSLEHLAYRLNKTSAQIARKAADDVTAETGNKKYVAGAMGPTNKTLSVSPSVESPDYRNVTFDELVDAYTEQAKGLLDGGADIMLVETIFDTANAKVSGTIVDKSGRTLSGQTGEAFVISISHSQPLGIGLNCALGAVEMRPFIEAIGKCTTTYIICYPNAGLPNTFGGYDETPQVTGKHIKDLALDGLVNIVGGCCGTTPAHIRKIAEAVKTCKPRIPPASVSEGYMLLSGLEPFRIGKYTNFVNIGERCNVAGSRRFAKLIMAGKYEEALSVAKAQVEMGAQILDINMDDGMLDGPSAMARFCNYIASEPDIAKVPLCIDSSNFSVIEAGLKCSQGKCIVNSISLKEGEEDFLRKARKIRRYGAAVVIMAFDEVGQATETKDKISICTRAYDLLVNKIGFNPCDIIFDPNILTIGTGMEEHNLYAVNYISATKTIKENLPGARISGGLSNLSFSFRGMDAIREAMHGVFLFHAIKHGMDMGIVNAGNLPVYDDIQKELLQLCEDLIWNKDPDATEKLLHYAQTHAQGGKKVVQTDGWRNGSVEERLEYALVKGIEKYVIEDTEEARQNKERYPRPLNIIEGPLMNGMKIVGELFGAGKMFLPQVIKSARVMKKAVGHLIPFMEKEREELRALSGSTEEDDPYQGTIVLATVKGDVHDIGKNIVGVVLGCNNFRVIDLGVMTPCDRILKAALENKADIIGLSGLITPSLDEMIFVAKEMERLEIRIPLLIGGATTSKTHTAVKIAPRYSAPVIHVLDASKSVVVFLGTRVFEDYDLQKLVDYIDWKPFFDVWQLRGRYPNRGFPKIFNDKVVGEEAKKVYNEAQNLLKSLITENKLKAKGLIGFWPARSIKDDIYLYDTEEKLQNLEPIAKFCGLRQQVEKDSASTDPYYCLSDFISPLESGVSDYLGLFAVACFGVDELCKEYEKQSDDYSIIMVKALADRLAEAFAEELHERVRKEFWAYCKNEQLEFSDLRKIRYDGIRPAAGYPCQPDHTEKITMWRLANIEEATGIQLTESLAMFPASAVSGLYFSNPASRYFAVGKILKDQVEDYALRKNVPVAEVEKWLGPILGYDSE</sequence>
<evidence type="ECO:0000256" key="22">
    <source>
        <dbReference type="PIRSR" id="PIRSR000381-1"/>
    </source>
</evidence>
<evidence type="ECO:0000256" key="4">
    <source>
        <dbReference type="ARBA" id="ARBA00010398"/>
    </source>
</evidence>
<dbReference type="Gene3D" id="3.20.20.330">
    <property type="entry name" value="Homocysteine-binding-like domain"/>
    <property type="match status" value="1"/>
</dbReference>
<keyword evidence="9 25" id="KW-0808">Transferase</keyword>
<comment type="catalytic activity">
    <reaction evidence="18">
        <text>(6S)-5-methyl-5,6,7,8-tetrahydrofolate + L-homocysteine = (6S)-5,6,7,8-tetrahydrofolate + L-methionine</text>
        <dbReference type="Rhea" id="RHEA:11172"/>
        <dbReference type="ChEBI" id="CHEBI:18608"/>
        <dbReference type="ChEBI" id="CHEBI:57453"/>
        <dbReference type="ChEBI" id="CHEBI:57844"/>
        <dbReference type="ChEBI" id="CHEBI:58199"/>
        <dbReference type="EC" id="2.1.1.13"/>
    </reaction>
    <physiologicalReaction direction="left-to-right" evidence="18">
        <dbReference type="Rhea" id="RHEA:11173"/>
    </physiologicalReaction>
</comment>
<dbReference type="InterPro" id="IPR011005">
    <property type="entry name" value="Dihydropteroate_synth-like_sf"/>
</dbReference>
<gene>
    <name evidence="31" type="primary">MTR</name>
    <name evidence="31" type="ORF">L345_04795</name>
</gene>
<dbReference type="NCBIfam" id="TIGR02082">
    <property type="entry name" value="metH"/>
    <property type="match status" value="1"/>
</dbReference>
<protein>
    <recommendedName>
        <fullName evidence="5">methionine synthase</fullName>
        <ecNumber evidence="5">2.1.1.13</ecNumber>
    </recommendedName>
    <alternativeName>
        <fullName evidence="17">5-methyltetrahydrofolate--homocysteine methyltransferase</fullName>
    </alternativeName>
    <alternativeName>
        <fullName evidence="21">Cobalamin-dependent methionine synthase</fullName>
    </alternativeName>
    <alternativeName>
        <fullName evidence="16">Vitamin-B12 dependent methionine synthase</fullName>
    </alternativeName>
</protein>
<dbReference type="PANTHER" id="PTHR45833:SF1">
    <property type="entry name" value="METHIONINE SYNTHASE"/>
    <property type="match status" value="1"/>
</dbReference>
<comment type="function">
    <text evidence="19">Catalyzes the transfer of a methyl group from methylcob(III)alamin (MeCbl) to homocysteine, yielding enzyme-bound cob(I)alamin and methionine in the cytosol. MeCbl is an active form of cobalamin (vitamin B12) used as a cofactor for methionine biosynthesis. Cob(I)alamin form is regenerated to MeCbl by a transfer of a methyl group from 5-methyltetrahydrofolate. The processing of cobalamin in the cytosol occurs in a multiprotein complex composed of at least MMACHC, MMADHC, MTRR (methionine synthase reductase) and MTR which may contribute to shuttle safely and efficiently cobalamin towards MTR in order to produce methionine.</text>
</comment>
<feature type="domain" description="B12-binding N-terminal" evidence="30">
    <location>
        <begin position="639"/>
        <end position="736"/>
    </location>
</feature>
<dbReference type="PROSITE" id="PS51332">
    <property type="entry name" value="B12_BINDING"/>
    <property type="match status" value="1"/>
</dbReference>
<evidence type="ECO:0000256" key="1">
    <source>
        <dbReference type="ARBA" id="ARBA00001947"/>
    </source>
</evidence>
<dbReference type="SUPFAM" id="SSF51717">
    <property type="entry name" value="Dihydropteroate synthetase-like"/>
    <property type="match status" value="1"/>
</dbReference>
<dbReference type="Gene3D" id="3.20.20.20">
    <property type="entry name" value="Dihydropteroate synthase-like"/>
    <property type="match status" value="1"/>
</dbReference>
<keyword evidence="14" id="KW-0486">Methionine biosynthesis</keyword>
<feature type="binding site" description="axial binding residue" evidence="22">
    <location>
        <position position="762"/>
    </location>
    <ligand>
        <name>methylcob(III)alamin</name>
        <dbReference type="ChEBI" id="CHEBI:28115"/>
    </ligand>
    <ligandPart>
        <name>Co</name>
        <dbReference type="ChEBI" id="CHEBI:27638"/>
    </ligandPart>
</feature>
<dbReference type="InterPro" id="IPR000489">
    <property type="entry name" value="Pterin-binding_dom"/>
</dbReference>
<feature type="binding site" evidence="22 24">
    <location>
        <position position="301"/>
    </location>
    <ligand>
        <name>Zn(2+)</name>
        <dbReference type="ChEBI" id="CHEBI:29105"/>
    </ligand>
</feature>
<evidence type="ECO:0000256" key="6">
    <source>
        <dbReference type="ARBA" id="ARBA00022603"/>
    </source>
</evidence>
<dbReference type="InterPro" id="IPR004223">
    <property type="entry name" value="VitB12-dep_Met_synth_activ_dom"/>
</dbReference>
<dbReference type="Gene3D" id="1.10.1240.10">
    <property type="entry name" value="Methionine synthase domain"/>
    <property type="match status" value="1"/>
</dbReference>
<dbReference type="InterPro" id="IPR003759">
    <property type="entry name" value="Cbl-bd_cap"/>
</dbReference>
<dbReference type="Proteomes" id="UP000018936">
    <property type="component" value="Unassembled WGS sequence"/>
</dbReference>
<dbReference type="CDD" id="cd02069">
    <property type="entry name" value="methionine_synthase_B12_BD"/>
    <property type="match status" value="1"/>
</dbReference>
<dbReference type="UniPathway" id="UPA00051">
    <property type="reaction ID" value="UER00081"/>
</dbReference>
<evidence type="ECO:0000256" key="3">
    <source>
        <dbReference type="ARBA" id="ARBA00005178"/>
    </source>
</evidence>
<dbReference type="InterPro" id="IPR036594">
    <property type="entry name" value="Meth_synthase_dom"/>
</dbReference>
<dbReference type="PIRSF" id="PIRSF000381">
    <property type="entry name" value="MetH"/>
    <property type="match status" value="1"/>
</dbReference>
<dbReference type="GO" id="GO:0050667">
    <property type="term" value="P:homocysteine metabolic process"/>
    <property type="evidence" value="ECO:0007669"/>
    <property type="project" value="TreeGrafter"/>
</dbReference>
<keyword evidence="10 23" id="KW-0949">S-adenosyl-L-methionine</keyword>